<evidence type="ECO:0000256" key="1">
    <source>
        <dbReference type="SAM" id="MobiDB-lite"/>
    </source>
</evidence>
<dbReference type="RefSeq" id="WP_150395617.1">
    <property type="nucleotide sequence ID" value="NZ_JACAOJ010000046.1"/>
</dbReference>
<proteinExistence type="predicted"/>
<feature type="compositionally biased region" description="Basic and acidic residues" evidence="1">
    <location>
        <begin position="109"/>
        <end position="126"/>
    </location>
</feature>
<dbReference type="STRING" id="104102.AtDm6_0956"/>
<dbReference type="EMBL" id="JOKM01000025">
    <property type="protein sequence ID" value="KGB24877.1"/>
    <property type="molecule type" value="Genomic_DNA"/>
</dbReference>
<accession>A0A094YTZ7</accession>
<evidence type="ECO:0000313" key="3">
    <source>
        <dbReference type="Proteomes" id="UP000029448"/>
    </source>
</evidence>
<keyword evidence="3" id="KW-1185">Reference proteome</keyword>
<comment type="caution">
    <text evidence="2">The sequence shown here is derived from an EMBL/GenBank/DDBJ whole genome shotgun (WGS) entry which is preliminary data.</text>
</comment>
<evidence type="ECO:0000313" key="2">
    <source>
        <dbReference type="EMBL" id="KGB24877.1"/>
    </source>
</evidence>
<name>A0A094YTZ7_9PROT</name>
<feature type="region of interest" description="Disordered" evidence="1">
    <location>
        <begin position="76"/>
        <end position="140"/>
    </location>
</feature>
<dbReference type="Proteomes" id="UP000029448">
    <property type="component" value="Unassembled WGS sequence"/>
</dbReference>
<sequence length="140" mass="15908">MRAHHTRSKIDAICKKMSNLPELKADEIQLNNKESIAVLADDIAALRKRGYGFEQIVEFLHENDFEITASTLKTYLRGQNPDSGKEPKNNTKKTKKPTTENKIVAKVTVKNETKRQTKKQTAKEDNNQAEFLIAPDRDAL</sequence>
<dbReference type="PATRIC" id="fig|104102.7.peg.950"/>
<organism evidence="2 3">
    <name type="scientific">Acetobacter tropicalis</name>
    <dbReference type="NCBI Taxonomy" id="104102"/>
    <lineage>
        <taxon>Bacteria</taxon>
        <taxon>Pseudomonadati</taxon>
        <taxon>Pseudomonadota</taxon>
        <taxon>Alphaproteobacteria</taxon>
        <taxon>Acetobacterales</taxon>
        <taxon>Acetobacteraceae</taxon>
        <taxon>Acetobacter</taxon>
    </lineage>
</organism>
<dbReference type="GeneID" id="89479178"/>
<gene>
    <name evidence="2" type="ORF">AtDm6_0956</name>
</gene>
<dbReference type="AlphaFoldDB" id="A0A094YTZ7"/>
<protein>
    <recommendedName>
        <fullName evidence="4">Mobilization protein MobC</fullName>
    </recommendedName>
</protein>
<evidence type="ECO:0008006" key="4">
    <source>
        <dbReference type="Google" id="ProtNLM"/>
    </source>
</evidence>
<reference evidence="2 3" key="1">
    <citation type="submission" date="2014-06" db="EMBL/GenBank/DDBJ databases">
        <title>Functional and comparative genomic analyses of the Drosophila gut microbiota identify candidate symbiosis factors.</title>
        <authorList>
            <person name="Newell P.D."/>
            <person name="Chaston J.M."/>
            <person name="Douglas A.E."/>
        </authorList>
    </citation>
    <scope>NUCLEOTIDE SEQUENCE [LARGE SCALE GENOMIC DNA]</scope>
    <source>
        <strain evidence="2 3">DmCS_006</strain>
    </source>
</reference>